<sequence>MMENATKGTDV</sequence>
<name>A0A0W0G1A8_MONRR</name>
<evidence type="ECO:0000313" key="1">
    <source>
        <dbReference type="EMBL" id="KTB42369.1"/>
    </source>
</evidence>
<dbReference type="EMBL" id="LATX01001339">
    <property type="protein sequence ID" value="KTB42369.1"/>
    <property type="molecule type" value="Genomic_DNA"/>
</dbReference>
<dbReference type="Proteomes" id="UP000054988">
    <property type="component" value="Unassembled WGS sequence"/>
</dbReference>
<protein>
    <submittedName>
        <fullName evidence="1">Uncharacterized protein</fullName>
    </submittedName>
</protein>
<evidence type="ECO:0000313" key="2">
    <source>
        <dbReference type="Proteomes" id="UP000054988"/>
    </source>
</evidence>
<reference evidence="1 2" key="1">
    <citation type="submission" date="2015-12" db="EMBL/GenBank/DDBJ databases">
        <title>Draft genome sequence of Moniliophthora roreri, the causal agent of frosty pod rot of cacao.</title>
        <authorList>
            <person name="Aime M.C."/>
            <person name="Diaz-Valderrama J.R."/>
            <person name="Kijpornyongpan T."/>
            <person name="Phillips-Mora W."/>
        </authorList>
    </citation>
    <scope>NUCLEOTIDE SEQUENCE [LARGE SCALE GENOMIC DNA]</scope>
    <source>
        <strain evidence="1 2">MCA 2952</strain>
    </source>
</reference>
<accession>A0A0W0G1A8</accession>
<proteinExistence type="predicted"/>
<gene>
    <name evidence="1" type="ORF">WG66_5050</name>
</gene>
<organism evidence="1 2">
    <name type="scientific">Moniliophthora roreri</name>
    <name type="common">Frosty pod rot fungus</name>
    <name type="synonym">Monilia roreri</name>
    <dbReference type="NCBI Taxonomy" id="221103"/>
    <lineage>
        <taxon>Eukaryota</taxon>
        <taxon>Fungi</taxon>
        <taxon>Dikarya</taxon>
        <taxon>Basidiomycota</taxon>
        <taxon>Agaricomycotina</taxon>
        <taxon>Agaricomycetes</taxon>
        <taxon>Agaricomycetidae</taxon>
        <taxon>Agaricales</taxon>
        <taxon>Marasmiineae</taxon>
        <taxon>Marasmiaceae</taxon>
        <taxon>Moniliophthora</taxon>
    </lineage>
</organism>
<comment type="caution">
    <text evidence="1">The sequence shown here is derived from an EMBL/GenBank/DDBJ whole genome shotgun (WGS) entry which is preliminary data.</text>
</comment>